<evidence type="ECO:0000313" key="3">
    <source>
        <dbReference type="Proteomes" id="UP001152803"/>
    </source>
</evidence>
<proteinExistence type="predicted"/>
<dbReference type="EMBL" id="JAFJMO010000009">
    <property type="protein sequence ID" value="KAJ8268476.1"/>
    <property type="molecule type" value="Genomic_DNA"/>
</dbReference>
<name>A0A9Q1DFC2_CONCO</name>
<dbReference type="AlphaFoldDB" id="A0A9Q1DFC2"/>
<feature type="signal peptide" evidence="1">
    <location>
        <begin position="1"/>
        <end position="22"/>
    </location>
</feature>
<dbReference type="SUPFAM" id="SSF48726">
    <property type="entry name" value="Immunoglobulin"/>
    <property type="match status" value="1"/>
</dbReference>
<organism evidence="2 3">
    <name type="scientific">Conger conger</name>
    <name type="common">Conger eel</name>
    <name type="synonym">Muraena conger</name>
    <dbReference type="NCBI Taxonomy" id="82655"/>
    <lineage>
        <taxon>Eukaryota</taxon>
        <taxon>Metazoa</taxon>
        <taxon>Chordata</taxon>
        <taxon>Craniata</taxon>
        <taxon>Vertebrata</taxon>
        <taxon>Euteleostomi</taxon>
        <taxon>Actinopterygii</taxon>
        <taxon>Neopterygii</taxon>
        <taxon>Teleostei</taxon>
        <taxon>Anguilliformes</taxon>
        <taxon>Congridae</taxon>
        <taxon>Conger</taxon>
    </lineage>
</organism>
<keyword evidence="3" id="KW-1185">Reference proteome</keyword>
<reference evidence="2" key="1">
    <citation type="journal article" date="2023" name="Science">
        <title>Genome structures resolve the early diversification of teleost fishes.</title>
        <authorList>
            <person name="Parey E."/>
            <person name="Louis A."/>
            <person name="Montfort J."/>
            <person name="Bouchez O."/>
            <person name="Roques C."/>
            <person name="Iampietro C."/>
            <person name="Lluch J."/>
            <person name="Castinel A."/>
            <person name="Donnadieu C."/>
            <person name="Desvignes T."/>
            <person name="Floi Bucao C."/>
            <person name="Jouanno E."/>
            <person name="Wen M."/>
            <person name="Mejri S."/>
            <person name="Dirks R."/>
            <person name="Jansen H."/>
            <person name="Henkel C."/>
            <person name="Chen W.J."/>
            <person name="Zahm M."/>
            <person name="Cabau C."/>
            <person name="Klopp C."/>
            <person name="Thompson A.W."/>
            <person name="Robinson-Rechavi M."/>
            <person name="Braasch I."/>
            <person name="Lecointre G."/>
            <person name="Bobe J."/>
            <person name="Postlethwait J.H."/>
            <person name="Berthelot C."/>
            <person name="Roest Crollius H."/>
            <person name="Guiguen Y."/>
        </authorList>
    </citation>
    <scope>NUCLEOTIDE SEQUENCE</scope>
    <source>
        <strain evidence="2">Concon-B</strain>
    </source>
</reference>
<dbReference type="PROSITE" id="PS51257">
    <property type="entry name" value="PROKAR_LIPOPROTEIN"/>
    <property type="match status" value="1"/>
</dbReference>
<protein>
    <submittedName>
        <fullName evidence="2">Uncharacterized protein</fullName>
    </submittedName>
</protein>
<dbReference type="InterPro" id="IPR036179">
    <property type="entry name" value="Ig-like_dom_sf"/>
</dbReference>
<gene>
    <name evidence="2" type="ORF">COCON_G00136480</name>
</gene>
<sequence length="185" mass="19870">MTMETKLVRVWLVSSLIHTISGCSLSAPGGVTGYTGGSVVLSCFCTDGGTILRHSRWVFQPGPSAIALWSGRRVDDRYKDRALISDSPRNMFLLVGELTMETMLVCVWLVSSLIHMISGCSLSAPGGVTGYTGGSVVLSCSCTDGGTIPRFARWHFQPGPSSITLWSGGRVDDHYKDRALILVSP</sequence>
<feature type="chain" id="PRO_5040283824" evidence="1">
    <location>
        <begin position="23"/>
        <end position="185"/>
    </location>
</feature>
<evidence type="ECO:0000313" key="2">
    <source>
        <dbReference type="EMBL" id="KAJ8268476.1"/>
    </source>
</evidence>
<dbReference type="Proteomes" id="UP001152803">
    <property type="component" value="Unassembled WGS sequence"/>
</dbReference>
<comment type="caution">
    <text evidence="2">The sequence shown here is derived from an EMBL/GenBank/DDBJ whole genome shotgun (WGS) entry which is preliminary data.</text>
</comment>
<accession>A0A9Q1DFC2</accession>
<keyword evidence="1" id="KW-0732">Signal</keyword>
<dbReference type="OrthoDB" id="6157407at2759"/>
<evidence type="ECO:0000256" key="1">
    <source>
        <dbReference type="SAM" id="SignalP"/>
    </source>
</evidence>